<reference evidence="12 13" key="1">
    <citation type="submission" date="2016-10" db="EMBL/GenBank/DDBJ databases">
        <title>Description of Gloeomargarita lithophora gen. nov., sp. nov., a thylakoid-bearing basal-branching cyanobacterium with intracellular carbonates, and proposal for Gloeomargaritales ord. nov.</title>
        <authorList>
            <person name="Moreira D."/>
            <person name="Tavera R."/>
            <person name="Benzerara K."/>
            <person name="Skouri-Panet F."/>
            <person name="Couradeau E."/>
            <person name="Gerard E."/>
            <person name="Loussert C."/>
            <person name="Novelo E."/>
            <person name="Zivanovic Y."/>
            <person name="Lopez-Garcia P."/>
        </authorList>
    </citation>
    <scope>NUCLEOTIDE SEQUENCE [LARGE SCALE GENOMIC DNA]</scope>
    <source>
        <strain evidence="12 13">D10</strain>
    </source>
</reference>
<dbReference type="NCBIfam" id="TIGR03592">
    <property type="entry name" value="yidC_oxa1_cterm"/>
    <property type="match status" value="1"/>
</dbReference>
<keyword evidence="7 10" id="KW-0472">Membrane</keyword>
<evidence type="ECO:0000256" key="2">
    <source>
        <dbReference type="ARBA" id="ARBA00022448"/>
    </source>
</evidence>
<dbReference type="STRING" id="1188229.GlitD10_1702"/>
<evidence type="ECO:0000256" key="3">
    <source>
        <dbReference type="ARBA" id="ARBA00022475"/>
    </source>
</evidence>
<dbReference type="InterPro" id="IPR001708">
    <property type="entry name" value="YidC/ALB3/OXA1/COX18"/>
</dbReference>
<dbReference type="GO" id="GO:0005886">
    <property type="term" value="C:plasma membrane"/>
    <property type="evidence" value="ECO:0007669"/>
    <property type="project" value="UniProtKB-SubCell"/>
</dbReference>
<name>A0A1J0ADP0_9CYAN</name>
<keyword evidence="2" id="KW-0813">Transport</keyword>
<dbReference type="Pfam" id="PF02096">
    <property type="entry name" value="60KD_IMP"/>
    <property type="match status" value="1"/>
</dbReference>
<accession>A0A1J0ADP0</accession>
<dbReference type="AlphaFoldDB" id="A0A1J0ADP0"/>
<dbReference type="Proteomes" id="UP000180235">
    <property type="component" value="Chromosome"/>
</dbReference>
<evidence type="ECO:0000256" key="5">
    <source>
        <dbReference type="ARBA" id="ARBA00022927"/>
    </source>
</evidence>
<keyword evidence="3" id="KW-1003">Cell membrane</keyword>
<feature type="domain" description="Membrane insertase YidC/Oxa/ALB C-terminal" evidence="11">
    <location>
        <begin position="28"/>
        <end position="343"/>
    </location>
</feature>
<keyword evidence="13" id="KW-1185">Reference proteome</keyword>
<evidence type="ECO:0000256" key="6">
    <source>
        <dbReference type="ARBA" id="ARBA00022989"/>
    </source>
</evidence>
<feature type="transmembrane region" description="Helical" evidence="10">
    <location>
        <begin position="309"/>
        <end position="334"/>
    </location>
</feature>
<protein>
    <submittedName>
        <fullName evidence="12">Inner membrane protein translocase component YidC</fullName>
    </submittedName>
</protein>
<evidence type="ECO:0000313" key="12">
    <source>
        <dbReference type="EMBL" id="APB34027.1"/>
    </source>
</evidence>
<dbReference type="OrthoDB" id="9780552at2"/>
<feature type="transmembrane region" description="Helical" evidence="10">
    <location>
        <begin position="20"/>
        <end position="48"/>
    </location>
</feature>
<dbReference type="InterPro" id="IPR047196">
    <property type="entry name" value="YidC_ALB_C"/>
</dbReference>
<comment type="subcellular location">
    <subcellularLocation>
        <location evidence="1">Cell inner membrane</location>
        <topology evidence="1">Multi-pass membrane protein</topology>
    </subcellularLocation>
    <subcellularLocation>
        <location evidence="9">Membrane</location>
        <topology evidence="9">Multi-pass membrane protein</topology>
    </subcellularLocation>
</comment>
<feature type="transmembrane region" description="Helical" evidence="10">
    <location>
        <begin position="267"/>
        <end position="289"/>
    </location>
</feature>
<organism evidence="12 13">
    <name type="scientific">Gloeomargarita lithophora Alchichica-D10</name>
    <dbReference type="NCBI Taxonomy" id="1188229"/>
    <lineage>
        <taxon>Bacteria</taxon>
        <taxon>Bacillati</taxon>
        <taxon>Cyanobacteriota</taxon>
        <taxon>Cyanophyceae</taxon>
        <taxon>Gloeomargaritales</taxon>
        <taxon>Gloeomargaritaceae</taxon>
        <taxon>Gloeomargarita</taxon>
    </lineage>
</organism>
<comment type="similarity">
    <text evidence="9">Belongs to the OXA1/ALB3/YidC family.</text>
</comment>
<dbReference type="PANTHER" id="PTHR12428:SF65">
    <property type="entry name" value="CYTOCHROME C OXIDASE ASSEMBLY PROTEIN COX18, MITOCHONDRIAL"/>
    <property type="match status" value="1"/>
</dbReference>
<keyword evidence="4 9" id="KW-0812">Transmembrane</keyword>
<evidence type="ECO:0000256" key="10">
    <source>
        <dbReference type="SAM" id="Phobius"/>
    </source>
</evidence>
<sequence length="380" mass="41600">MDLFGTNFLSNNLMLPILDFFYGVLPSYGLAIVALTLVVRAALAPVSAGQIRNMRQMKVAQPAMQKRVKEIQERYKSDPAKQQEEMSKVYQEFGNPLAGCLPLVLQLPILFALFATLRGSPFADVSYPVELEIVPRDQVVQSQPVNAQPHNIYVQPGLHYSISAVSTVGNKLNAGEETLLDFRAPDGRSLDSIIQEVSNPNVAPHWTVKTGAELVELTTENGQTKLKALNPGKVSLTGLVPGLASNEGFLFISALGRVGAMDSNGMIHWDTVILVLIFAASTYASQMITNQGDTAKSPQQDQVNKSLPLVFAVMFLFFPLPAGVLMYMVIANIFQTAQTFVLSREPLPENLQKILDAQQKTVTTPAETLPFEPNRSKKKA</sequence>
<evidence type="ECO:0000256" key="1">
    <source>
        <dbReference type="ARBA" id="ARBA00004429"/>
    </source>
</evidence>
<evidence type="ECO:0000313" key="13">
    <source>
        <dbReference type="Proteomes" id="UP000180235"/>
    </source>
</evidence>
<proteinExistence type="inferred from homology"/>
<dbReference type="NCBIfam" id="NF002734">
    <property type="entry name" value="PRK02654.1"/>
    <property type="match status" value="1"/>
</dbReference>
<dbReference type="KEGG" id="glt:GlitD10_1702"/>
<keyword evidence="8" id="KW-0143">Chaperone</keyword>
<dbReference type="GO" id="GO:0051205">
    <property type="term" value="P:protein insertion into membrane"/>
    <property type="evidence" value="ECO:0007669"/>
    <property type="project" value="TreeGrafter"/>
</dbReference>
<dbReference type="PANTHER" id="PTHR12428">
    <property type="entry name" value="OXA1"/>
    <property type="match status" value="1"/>
</dbReference>
<evidence type="ECO:0000259" key="11">
    <source>
        <dbReference type="Pfam" id="PF02096"/>
    </source>
</evidence>
<evidence type="ECO:0000256" key="8">
    <source>
        <dbReference type="ARBA" id="ARBA00023186"/>
    </source>
</evidence>
<keyword evidence="6 10" id="KW-1133">Transmembrane helix</keyword>
<dbReference type="InterPro" id="IPR028055">
    <property type="entry name" value="YidC/Oxa/ALB_C"/>
</dbReference>
<keyword evidence="5" id="KW-0653">Protein transport</keyword>
<evidence type="ECO:0000256" key="4">
    <source>
        <dbReference type="ARBA" id="ARBA00022692"/>
    </source>
</evidence>
<dbReference type="GO" id="GO:0032977">
    <property type="term" value="F:membrane insertase activity"/>
    <property type="evidence" value="ECO:0007669"/>
    <property type="project" value="InterPro"/>
</dbReference>
<dbReference type="EMBL" id="CP017675">
    <property type="protein sequence ID" value="APB34027.1"/>
    <property type="molecule type" value="Genomic_DNA"/>
</dbReference>
<evidence type="ECO:0000256" key="7">
    <source>
        <dbReference type="ARBA" id="ARBA00023136"/>
    </source>
</evidence>
<evidence type="ECO:0000256" key="9">
    <source>
        <dbReference type="RuleBase" id="RU003945"/>
    </source>
</evidence>
<dbReference type="GO" id="GO:0015031">
    <property type="term" value="P:protein transport"/>
    <property type="evidence" value="ECO:0007669"/>
    <property type="project" value="UniProtKB-KW"/>
</dbReference>
<dbReference type="CDD" id="cd20070">
    <property type="entry name" value="5TM_YidC_Alb3"/>
    <property type="match status" value="1"/>
</dbReference>
<gene>
    <name evidence="12" type="primary">spoIIIJ</name>
    <name evidence="12" type="ORF">GlitD10_1702</name>
</gene>